<accession>Q0FWA9</accession>
<protein>
    <submittedName>
        <fullName evidence="2">Uncharacterized protein</fullName>
    </submittedName>
</protein>
<sequence length="21" mass="2364">MSRGATRRTGIAAWRAEESRT</sequence>
<organism evidence="2 3">
    <name type="scientific">Salipiger bermudensis (strain DSM 26914 / JCM 13377 / KCTC 12554 / HTCC2601)</name>
    <name type="common">Pelagibaca bermudensis</name>
    <dbReference type="NCBI Taxonomy" id="314265"/>
    <lineage>
        <taxon>Bacteria</taxon>
        <taxon>Pseudomonadati</taxon>
        <taxon>Pseudomonadota</taxon>
        <taxon>Alphaproteobacteria</taxon>
        <taxon>Rhodobacterales</taxon>
        <taxon>Roseobacteraceae</taxon>
        <taxon>Salipiger</taxon>
    </lineage>
</organism>
<feature type="region of interest" description="Disordered" evidence="1">
    <location>
        <begin position="1"/>
        <end position="21"/>
    </location>
</feature>
<dbReference type="Proteomes" id="UP000006230">
    <property type="component" value="Unassembled WGS sequence"/>
</dbReference>
<dbReference type="EMBL" id="AATQ01000001">
    <property type="protein sequence ID" value="EAU48643.1"/>
    <property type="molecule type" value="Genomic_DNA"/>
</dbReference>
<proteinExistence type="predicted"/>
<comment type="caution">
    <text evidence="2">The sequence shown here is derived from an EMBL/GenBank/DDBJ whole genome shotgun (WGS) entry which is preliminary data.</text>
</comment>
<evidence type="ECO:0000256" key="1">
    <source>
        <dbReference type="SAM" id="MobiDB-lite"/>
    </source>
</evidence>
<evidence type="ECO:0000313" key="2">
    <source>
        <dbReference type="EMBL" id="EAU48643.1"/>
    </source>
</evidence>
<reference evidence="2 3" key="1">
    <citation type="journal article" date="2010" name="J. Bacteriol.">
        <title>Genome sequences of Pelagibaca bermudensis HTCC2601T and Maritimibacter alkaliphilus HTCC2654T, the type strains of two marine Roseobacter genera.</title>
        <authorList>
            <person name="Thrash J.C."/>
            <person name="Cho J.C."/>
            <person name="Ferriera S."/>
            <person name="Johnson J."/>
            <person name="Vergin K.L."/>
            <person name="Giovannoni S.J."/>
        </authorList>
    </citation>
    <scope>NUCLEOTIDE SEQUENCE [LARGE SCALE GENOMIC DNA]</scope>
    <source>
        <strain evidence="3">DSM 26914 / JCM 13377 / KCTC 12554 / HTCC2601</strain>
    </source>
</reference>
<keyword evidence="3" id="KW-1185">Reference proteome</keyword>
<evidence type="ECO:0000313" key="3">
    <source>
        <dbReference type="Proteomes" id="UP000006230"/>
    </source>
</evidence>
<gene>
    <name evidence="2" type="ORF">R2601_03683</name>
</gene>
<dbReference type="AlphaFoldDB" id="Q0FWA9"/>
<dbReference type="HOGENOM" id="CLU_3426635_0_0_5"/>
<name>Q0FWA9_SALBH</name>